<protein>
    <recommendedName>
        <fullName evidence="3">DUF2274 domain-containing protein</fullName>
    </recommendedName>
</protein>
<accession>A0A285TQM3</accession>
<reference evidence="1 2" key="1">
    <citation type="submission" date="2017-08" db="EMBL/GenBank/DDBJ databases">
        <authorList>
            <person name="de Groot N.N."/>
        </authorList>
    </citation>
    <scope>NUCLEOTIDE SEQUENCE [LARGE SCALE GENOMIC DNA]</scope>
    <source>
        <strain evidence="1 2">USBA 78</strain>
    </source>
</reference>
<evidence type="ECO:0000313" key="2">
    <source>
        <dbReference type="Proteomes" id="UP000219068"/>
    </source>
</evidence>
<evidence type="ECO:0000313" key="1">
    <source>
        <dbReference type="EMBL" id="SOC24612.1"/>
    </source>
</evidence>
<dbReference type="Pfam" id="PF10038">
    <property type="entry name" value="DUF2274"/>
    <property type="match status" value="1"/>
</dbReference>
<dbReference type="EMBL" id="OBMM01000004">
    <property type="protein sequence ID" value="SOC24612.1"/>
    <property type="molecule type" value="Genomic_DNA"/>
</dbReference>
<proteinExistence type="predicted"/>
<name>A0A285TQM3_9PROT</name>
<gene>
    <name evidence="1" type="ORF">SAMN05428964_104361</name>
</gene>
<organism evidence="1 2">
    <name type="scientific">Thalassospira xiamenensis</name>
    <dbReference type="NCBI Taxonomy" id="220697"/>
    <lineage>
        <taxon>Bacteria</taxon>
        <taxon>Pseudomonadati</taxon>
        <taxon>Pseudomonadota</taxon>
        <taxon>Alphaproteobacteria</taxon>
        <taxon>Rhodospirillales</taxon>
        <taxon>Thalassospiraceae</taxon>
        <taxon>Thalassospira</taxon>
    </lineage>
</organism>
<sequence length="83" mass="9533">MMKLAKLPDRKPVKLTVTVNADLNRKLRDYATLYRETYGESEAVAELIPFMLEAFLENDRAFVRAWKEGIAGAVQERRQSKSS</sequence>
<dbReference type="InterPro" id="IPR018733">
    <property type="entry name" value="DUF2274"/>
</dbReference>
<dbReference type="Proteomes" id="UP000219068">
    <property type="component" value="Unassembled WGS sequence"/>
</dbReference>
<dbReference type="RefSeq" id="WP_097052524.1">
    <property type="nucleotide sequence ID" value="NZ_OBMM01000004.1"/>
</dbReference>
<dbReference type="AlphaFoldDB" id="A0A285TQM3"/>
<evidence type="ECO:0008006" key="3">
    <source>
        <dbReference type="Google" id="ProtNLM"/>
    </source>
</evidence>